<keyword evidence="4" id="KW-0175">Coiled coil</keyword>
<keyword evidence="2" id="KW-0813">Transport</keyword>
<evidence type="ECO:0000256" key="6">
    <source>
        <dbReference type="SAM" id="SignalP"/>
    </source>
</evidence>
<dbReference type="Proteomes" id="UP000019754">
    <property type="component" value="Unassembled WGS sequence"/>
</dbReference>
<organism evidence="7 8">
    <name type="scientific">Brachybacterium muris UCD-AY4</name>
    <dbReference type="NCBI Taxonomy" id="1249481"/>
    <lineage>
        <taxon>Bacteria</taxon>
        <taxon>Bacillati</taxon>
        <taxon>Actinomycetota</taxon>
        <taxon>Actinomycetes</taxon>
        <taxon>Micrococcales</taxon>
        <taxon>Dermabacteraceae</taxon>
        <taxon>Brachybacterium</taxon>
    </lineage>
</organism>
<dbReference type="Gene3D" id="3.40.50.1980">
    <property type="entry name" value="Nitrogenase molybdenum iron protein domain"/>
    <property type="match status" value="2"/>
</dbReference>
<comment type="caution">
    <text evidence="7">The sequence shown here is derived from an EMBL/GenBank/DDBJ whole genome shotgun (WGS) entry which is preliminary data.</text>
</comment>
<comment type="similarity">
    <text evidence="1">Belongs to the bacterial solute-binding protein 9 family.</text>
</comment>
<feature type="chain" id="PRO_5001501747" evidence="6">
    <location>
        <begin position="28"/>
        <end position="346"/>
    </location>
</feature>
<dbReference type="InterPro" id="IPR050492">
    <property type="entry name" value="Bact_metal-bind_prot9"/>
</dbReference>
<dbReference type="STRING" id="1249481.D641_0103610"/>
<dbReference type="HOGENOM" id="CLU_016838_1_0_11"/>
<evidence type="ECO:0000256" key="5">
    <source>
        <dbReference type="SAM" id="MobiDB-lite"/>
    </source>
</evidence>
<dbReference type="PROSITE" id="PS51257">
    <property type="entry name" value="PROKAR_LIPOPROTEIN"/>
    <property type="match status" value="1"/>
</dbReference>
<evidence type="ECO:0000256" key="4">
    <source>
        <dbReference type="SAM" id="Coils"/>
    </source>
</evidence>
<dbReference type="SUPFAM" id="SSF53807">
    <property type="entry name" value="Helical backbone' metal receptor"/>
    <property type="match status" value="1"/>
</dbReference>
<evidence type="ECO:0000256" key="1">
    <source>
        <dbReference type="ARBA" id="ARBA00011028"/>
    </source>
</evidence>
<evidence type="ECO:0000313" key="7">
    <source>
        <dbReference type="EMBL" id="EYT50370.1"/>
    </source>
</evidence>
<accession>A0A022L377</accession>
<reference evidence="7 8" key="1">
    <citation type="journal article" date="2013" name="Genome Announc.">
        <title>Draft genome sequence of an Actinobacterium, Brachybacterium muris strain UCD-AY4.</title>
        <authorList>
            <person name="Lo J.R."/>
            <person name="Lang J.M."/>
            <person name="Darling A.E."/>
            <person name="Eisen J.A."/>
            <person name="Coil D.A."/>
        </authorList>
    </citation>
    <scope>NUCLEOTIDE SEQUENCE [LARGE SCALE GENOMIC DNA]</scope>
    <source>
        <strain evidence="7 8">UCD-AY4</strain>
    </source>
</reference>
<keyword evidence="3 6" id="KW-0732">Signal</keyword>
<name>A0A022L377_9MICO</name>
<dbReference type="InterPro" id="IPR006127">
    <property type="entry name" value="ZnuA-like"/>
</dbReference>
<sequence length="346" mass="36985">MTPTAVRPTRRTLLAMLGLGTGAGVLAACGGGGDGGGNGGGASTVIAPCYPIAFLAQRIGGDHLEVVNLATPGADAHGLELSVRQVQQLRDAALVVQIAGFQAAIDDAISTHGDENVLEVAEAMTMLPSVGHEGHDHDDHEDEHLDEHEGHEHASDAGGDHEDHEGEEVHEGHEHGPTDPHFWQDPLRMADLGDALATRLGNIAPDQAETFTSNAQTLRTELEELDAELSEKYGAVQGERPFVTSHAAYAYLADRYDLHQIGITGVDPEVEPSPQRLLELERVIKDEGVTTIFFETTASPKVAQTLADNVGVKSEELDNLATQLSEEADYPRVMRENAEKLVASWS</sequence>
<evidence type="ECO:0000256" key="3">
    <source>
        <dbReference type="ARBA" id="ARBA00022729"/>
    </source>
</evidence>
<dbReference type="PANTHER" id="PTHR42953">
    <property type="entry name" value="HIGH-AFFINITY ZINC UPTAKE SYSTEM PROTEIN ZNUA-RELATED"/>
    <property type="match status" value="1"/>
</dbReference>
<evidence type="ECO:0000313" key="8">
    <source>
        <dbReference type="Proteomes" id="UP000019754"/>
    </source>
</evidence>
<dbReference type="Pfam" id="PF01297">
    <property type="entry name" value="ZnuA"/>
    <property type="match status" value="1"/>
</dbReference>
<gene>
    <name evidence="7" type="ORF">D641_0103610</name>
</gene>
<dbReference type="GO" id="GO:0030001">
    <property type="term" value="P:metal ion transport"/>
    <property type="evidence" value="ECO:0007669"/>
    <property type="project" value="InterPro"/>
</dbReference>
<dbReference type="GO" id="GO:0046872">
    <property type="term" value="F:metal ion binding"/>
    <property type="evidence" value="ECO:0007669"/>
    <property type="project" value="InterPro"/>
</dbReference>
<evidence type="ECO:0000256" key="2">
    <source>
        <dbReference type="ARBA" id="ARBA00022448"/>
    </source>
</evidence>
<proteinExistence type="inferred from homology"/>
<feature type="region of interest" description="Disordered" evidence="5">
    <location>
        <begin position="129"/>
        <end position="185"/>
    </location>
</feature>
<dbReference type="EMBL" id="AORC01000004">
    <property type="protein sequence ID" value="EYT50370.1"/>
    <property type="molecule type" value="Genomic_DNA"/>
</dbReference>
<protein>
    <submittedName>
        <fullName evidence="7">Metal ABC transporter substrate-binding protein</fullName>
    </submittedName>
</protein>
<keyword evidence="8" id="KW-1185">Reference proteome</keyword>
<feature type="coiled-coil region" evidence="4">
    <location>
        <begin position="208"/>
        <end position="235"/>
    </location>
</feature>
<feature type="compositionally biased region" description="Basic and acidic residues" evidence="5">
    <location>
        <begin position="132"/>
        <end position="178"/>
    </location>
</feature>
<dbReference type="AlphaFoldDB" id="A0A022L377"/>
<feature type="signal peptide" evidence="6">
    <location>
        <begin position="1"/>
        <end position="27"/>
    </location>
</feature>
<dbReference type="PANTHER" id="PTHR42953:SF3">
    <property type="entry name" value="HIGH-AFFINITY ZINC UPTAKE SYSTEM PROTEIN ZNUA"/>
    <property type="match status" value="1"/>
</dbReference>